<feature type="compositionally biased region" description="Low complexity" evidence="4">
    <location>
        <begin position="56"/>
        <end position="67"/>
    </location>
</feature>
<keyword evidence="1" id="KW-0479">Metal-binding</keyword>
<evidence type="ECO:0000256" key="4">
    <source>
        <dbReference type="SAM" id="MobiDB-lite"/>
    </source>
</evidence>
<feature type="compositionally biased region" description="Low complexity" evidence="4">
    <location>
        <begin position="181"/>
        <end position="197"/>
    </location>
</feature>
<gene>
    <name evidence="6" type="ORF">CVIRNUC_004805</name>
</gene>
<reference evidence="6 7" key="1">
    <citation type="submission" date="2023-10" db="EMBL/GenBank/DDBJ databases">
        <authorList>
            <person name="Maclean D."/>
            <person name="Macfadyen A."/>
        </authorList>
    </citation>
    <scope>NUCLEOTIDE SEQUENCE [LARGE SCALE GENOMIC DNA]</scope>
</reference>
<sequence>MGEIASTKLLLSTTRPGPFISGSSHAILTLGQRPIIESLTEEELEEQEGVGDERGSTAAGGAAASLGSGRGRGRGRGRGWLAASRKARAGGVPTLQDLIEAGIIIPGRSNIAVSYKGTTYTASLEKDGAISYQGKSFQSATSFSIHCKRMQTPNKQGDDGWKSVLYEGQPLELYRRRYSARPRAAQPRRGSAASAPSGDEEMPSAEDGGKSEAGSPTPNSKASGAAPAAAAPEPETDQWVQCDRCRTWRVVPAQHWPSVEADTSEEWFCESATWNVALSHPFTPSCAA</sequence>
<feature type="region of interest" description="Disordered" evidence="4">
    <location>
        <begin position="42"/>
        <end position="79"/>
    </location>
</feature>
<evidence type="ECO:0000256" key="3">
    <source>
        <dbReference type="ARBA" id="ARBA00022833"/>
    </source>
</evidence>
<keyword evidence="2" id="KW-0863">Zinc-finger</keyword>
<proteinExistence type="predicted"/>
<dbReference type="Pfam" id="PF07496">
    <property type="entry name" value="zf-CW"/>
    <property type="match status" value="1"/>
</dbReference>
<dbReference type="Gene3D" id="3.30.40.100">
    <property type="match status" value="1"/>
</dbReference>
<dbReference type="PROSITE" id="PS51050">
    <property type="entry name" value="ZF_CW"/>
    <property type="match status" value="1"/>
</dbReference>
<accession>A0AAV1I556</accession>
<comment type="caution">
    <text evidence="6">The sequence shown here is derived from an EMBL/GenBank/DDBJ whole genome shotgun (WGS) entry which is preliminary data.</text>
</comment>
<keyword evidence="3" id="KW-0862">Zinc</keyword>
<protein>
    <recommendedName>
        <fullName evidence="5">CW-type domain-containing protein</fullName>
    </recommendedName>
</protein>
<dbReference type="GO" id="GO:0008270">
    <property type="term" value="F:zinc ion binding"/>
    <property type="evidence" value="ECO:0007669"/>
    <property type="project" value="UniProtKB-KW"/>
</dbReference>
<dbReference type="InterPro" id="IPR011124">
    <property type="entry name" value="Znf_CW"/>
</dbReference>
<evidence type="ECO:0000256" key="1">
    <source>
        <dbReference type="ARBA" id="ARBA00022723"/>
    </source>
</evidence>
<dbReference type="InterPro" id="IPR040843">
    <property type="entry name" value="RAMA"/>
</dbReference>
<feature type="region of interest" description="Disordered" evidence="4">
    <location>
        <begin position="179"/>
        <end position="238"/>
    </location>
</feature>
<keyword evidence="7" id="KW-1185">Reference proteome</keyword>
<feature type="domain" description="CW-type" evidence="5">
    <location>
        <begin position="233"/>
        <end position="288"/>
    </location>
</feature>
<dbReference type="EMBL" id="CAUYUE010000005">
    <property type="protein sequence ID" value="CAK0779565.1"/>
    <property type="molecule type" value="Genomic_DNA"/>
</dbReference>
<dbReference type="Proteomes" id="UP001314263">
    <property type="component" value="Unassembled WGS sequence"/>
</dbReference>
<organism evidence="6 7">
    <name type="scientific">Coccomyxa viridis</name>
    <dbReference type="NCBI Taxonomy" id="1274662"/>
    <lineage>
        <taxon>Eukaryota</taxon>
        <taxon>Viridiplantae</taxon>
        <taxon>Chlorophyta</taxon>
        <taxon>core chlorophytes</taxon>
        <taxon>Trebouxiophyceae</taxon>
        <taxon>Trebouxiophyceae incertae sedis</taxon>
        <taxon>Coccomyxaceae</taxon>
        <taxon>Coccomyxa</taxon>
    </lineage>
</organism>
<dbReference type="AlphaFoldDB" id="A0AAV1I556"/>
<evidence type="ECO:0000256" key="2">
    <source>
        <dbReference type="ARBA" id="ARBA00022771"/>
    </source>
</evidence>
<evidence type="ECO:0000313" key="7">
    <source>
        <dbReference type="Proteomes" id="UP001314263"/>
    </source>
</evidence>
<name>A0AAV1I556_9CHLO</name>
<evidence type="ECO:0000259" key="5">
    <source>
        <dbReference type="PROSITE" id="PS51050"/>
    </source>
</evidence>
<evidence type="ECO:0000313" key="6">
    <source>
        <dbReference type="EMBL" id="CAK0779565.1"/>
    </source>
</evidence>
<dbReference type="Pfam" id="PF18755">
    <property type="entry name" value="RAMA"/>
    <property type="match status" value="1"/>
</dbReference>